<dbReference type="Proteomes" id="UP000247498">
    <property type="component" value="Unassembled WGS sequence"/>
</dbReference>
<sequence length="151" mass="14779">MADALAGASVDAVPSPTSHGLHQGPRPRDDQQATAGEGSMGGVDAAAAAADGGAAARGASGSGSGAAEGDGGIVSGPELGALLSASGMPAKIMVRASDAPASEANPYFRAAVLAVDRPGARMQLRYQHAADRAPFLEALTFPAFIVIAPSE</sequence>
<evidence type="ECO:0000313" key="3">
    <source>
        <dbReference type="Proteomes" id="UP000247498"/>
    </source>
</evidence>
<dbReference type="InParanoid" id="A0A2V0NUB9"/>
<evidence type="ECO:0000256" key="1">
    <source>
        <dbReference type="SAM" id="MobiDB-lite"/>
    </source>
</evidence>
<dbReference type="STRING" id="307507.A0A2V0NUB9"/>
<feature type="compositionally biased region" description="Low complexity" evidence="1">
    <location>
        <begin position="42"/>
        <end position="59"/>
    </location>
</feature>
<reference evidence="2 3" key="1">
    <citation type="journal article" date="2018" name="Sci. Rep.">
        <title>Raphidocelis subcapitata (=Pseudokirchneriella subcapitata) provides an insight into genome evolution and environmental adaptations in the Sphaeropleales.</title>
        <authorList>
            <person name="Suzuki S."/>
            <person name="Yamaguchi H."/>
            <person name="Nakajima N."/>
            <person name="Kawachi M."/>
        </authorList>
    </citation>
    <scope>NUCLEOTIDE SEQUENCE [LARGE SCALE GENOMIC DNA]</scope>
    <source>
        <strain evidence="2 3">NIES-35</strain>
    </source>
</reference>
<organism evidence="2 3">
    <name type="scientific">Raphidocelis subcapitata</name>
    <dbReference type="NCBI Taxonomy" id="307507"/>
    <lineage>
        <taxon>Eukaryota</taxon>
        <taxon>Viridiplantae</taxon>
        <taxon>Chlorophyta</taxon>
        <taxon>core chlorophytes</taxon>
        <taxon>Chlorophyceae</taxon>
        <taxon>CS clade</taxon>
        <taxon>Sphaeropleales</taxon>
        <taxon>Selenastraceae</taxon>
        <taxon>Raphidocelis</taxon>
    </lineage>
</organism>
<feature type="region of interest" description="Disordered" evidence="1">
    <location>
        <begin position="1"/>
        <end position="71"/>
    </location>
</feature>
<feature type="compositionally biased region" description="Gly residues" evidence="1">
    <location>
        <begin position="60"/>
        <end position="71"/>
    </location>
</feature>
<accession>A0A2V0NUB9</accession>
<keyword evidence="3" id="KW-1185">Reference proteome</keyword>
<name>A0A2V0NUB9_9CHLO</name>
<dbReference type="EMBL" id="BDRX01000023">
    <property type="protein sequence ID" value="GBF91234.1"/>
    <property type="molecule type" value="Genomic_DNA"/>
</dbReference>
<dbReference type="AlphaFoldDB" id="A0A2V0NUB9"/>
<proteinExistence type="predicted"/>
<gene>
    <name evidence="2" type="ORF">Rsub_03554</name>
</gene>
<protein>
    <submittedName>
        <fullName evidence="2">Uncharacterized protein</fullName>
    </submittedName>
</protein>
<evidence type="ECO:0000313" key="2">
    <source>
        <dbReference type="EMBL" id="GBF91234.1"/>
    </source>
</evidence>
<comment type="caution">
    <text evidence="2">The sequence shown here is derived from an EMBL/GenBank/DDBJ whole genome shotgun (WGS) entry which is preliminary data.</text>
</comment>